<keyword evidence="5" id="KW-1185">Reference proteome</keyword>
<sequence length="230" mass="24956">MQKLSAQPATQSTLSRQPFLSALPILSALQWRYAVHRFSDEQLPANDVEALIEATRLSASAYGLQPYRVLQVDTREIRERLLPHAKGQDKIVYCSHLLVLAAETEPGDHTVARYMSLLAAARALTSDVRTGITRHMQSVLAGMTPAERAHWAREQVFIALGTLLAAAAGMHIDSCPMTGFDAAGVDQVLGLNAQGLSATALCALGRRHPEDDTALHAKVRLPTDAFVQVV</sequence>
<comment type="caution">
    <text evidence="4">The sequence shown here is derived from an EMBL/GenBank/DDBJ whole genome shotgun (WGS) entry which is preliminary data.</text>
</comment>
<dbReference type="RefSeq" id="WP_230436284.1">
    <property type="nucleotide sequence ID" value="NZ_CP087715.1"/>
</dbReference>
<dbReference type="PANTHER" id="PTHR43673">
    <property type="entry name" value="NAD(P)H NITROREDUCTASE YDGI-RELATED"/>
    <property type="match status" value="1"/>
</dbReference>
<proteinExistence type="inferred from homology"/>
<reference evidence="5" key="1">
    <citation type="journal article" date="2019" name="Int. J. Syst. Evol. Microbiol.">
        <title>The Global Catalogue of Microorganisms (GCM) 10K type strain sequencing project: providing services to taxonomists for standard genome sequencing and annotation.</title>
        <authorList>
            <consortium name="The Broad Institute Genomics Platform"/>
            <consortium name="The Broad Institute Genome Sequencing Center for Infectious Disease"/>
            <person name="Wu L."/>
            <person name="Ma J."/>
        </authorList>
    </citation>
    <scope>NUCLEOTIDE SEQUENCE [LARGE SCALE GENOMIC DNA]</scope>
    <source>
        <strain evidence="5">CCUG 54356</strain>
    </source>
</reference>
<dbReference type="InterPro" id="IPR000415">
    <property type="entry name" value="Nitroreductase-like"/>
</dbReference>
<dbReference type="Pfam" id="PF00881">
    <property type="entry name" value="Nitroreductase"/>
    <property type="match status" value="1"/>
</dbReference>
<evidence type="ECO:0000256" key="2">
    <source>
        <dbReference type="ARBA" id="ARBA00023002"/>
    </source>
</evidence>
<evidence type="ECO:0000256" key="1">
    <source>
        <dbReference type="ARBA" id="ARBA00007118"/>
    </source>
</evidence>
<evidence type="ECO:0000313" key="5">
    <source>
        <dbReference type="Proteomes" id="UP001597264"/>
    </source>
</evidence>
<dbReference type="PANTHER" id="PTHR43673:SF10">
    <property type="entry name" value="NADH DEHYDROGENASE_NAD(P)H NITROREDUCTASE XCC3605-RELATED"/>
    <property type="match status" value="1"/>
</dbReference>
<protein>
    <submittedName>
        <fullName evidence="4">Nitroreductase family protein</fullName>
    </submittedName>
</protein>
<name>A0ABW3U6A6_9GAMM</name>
<feature type="domain" description="Nitroreductase" evidence="3">
    <location>
        <begin position="30"/>
        <end position="205"/>
    </location>
</feature>
<dbReference type="SUPFAM" id="SSF55469">
    <property type="entry name" value="FMN-dependent nitroreductase-like"/>
    <property type="match status" value="1"/>
</dbReference>
<accession>A0ABW3U6A6</accession>
<dbReference type="InterPro" id="IPR029479">
    <property type="entry name" value="Nitroreductase"/>
</dbReference>
<dbReference type="EMBL" id="JBHTLR010000005">
    <property type="protein sequence ID" value="MFD1215904.1"/>
    <property type="molecule type" value="Genomic_DNA"/>
</dbReference>
<evidence type="ECO:0000259" key="3">
    <source>
        <dbReference type="Pfam" id="PF00881"/>
    </source>
</evidence>
<comment type="similarity">
    <text evidence="1">Belongs to the nitroreductase family.</text>
</comment>
<gene>
    <name evidence="4" type="ORF">ACFQ2X_04775</name>
</gene>
<dbReference type="Proteomes" id="UP001597264">
    <property type="component" value="Unassembled WGS sequence"/>
</dbReference>
<keyword evidence="2" id="KW-0560">Oxidoreductase</keyword>
<dbReference type="Gene3D" id="3.40.109.10">
    <property type="entry name" value="NADH Oxidase"/>
    <property type="match status" value="1"/>
</dbReference>
<organism evidence="4 5">
    <name type="scientific">Microbulbifer celer</name>
    <dbReference type="NCBI Taxonomy" id="435905"/>
    <lineage>
        <taxon>Bacteria</taxon>
        <taxon>Pseudomonadati</taxon>
        <taxon>Pseudomonadota</taxon>
        <taxon>Gammaproteobacteria</taxon>
        <taxon>Cellvibrionales</taxon>
        <taxon>Microbulbiferaceae</taxon>
        <taxon>Microbulbifer</taxon>
    </lineage>
</organism>
<evidence type="ECO:0000313" key="4">
    <source>
        <dbReference type="EMBL" id="MFD1215904.1"/>
    </source>
</evidence>